<dbReference type="SUPFAM" id="SSF53448">
    <property type="entry name" value="Nucleotide-diphospho-sugar transferases"/>
    <property type="match status" value="1"/>
</dbReference>
<name>A0A0A8E4D2_9GAMM</name>
<dbReference type="AlphaFoldDB" id="A0A0A8E4D2"/>
<dbReference type="InterPro" id="IPR029044">
    <property type="entry name" value="Nucleotide-diphossugar_trans"/>
</dbReference>
<protein>
    <recommendedName>
        <fullName evidence="3">GT44 domain-containing protein</fullName>
    </recommendedName>
</protein>
<dbReference type="RefSeq" id="WP_039124373.1">
    <property type="nucleotide sequence ID" value="NZ_CP010427.1"/>
</dbReference>
<dbReference type="OrthoDB" id="5606721at2"/>
<sequence>MSTCLWLDEPLFIKVSSKLKHFTEVKQFDEQLFKIKEEKLGSLMNLYNLFINNQLYAFASDIARIIILNHFSGIYLDCDIAPNIKYEFPSKLELQKIFNDCAPNGFYMQFVWHTTENGILFNFKNNNLLDLLQKLENMVSQDRYINDVNDDVNQFINFRESDGFKRINSSNFYQEYHNQLAAFKQKNVRKYREANAETFKNIIYKGEQAFTEDNPCPPWTRNIQTVYQQTVTSFKNDCRLLTTYQYDIYRKQVAKYFKSEQGRLLLYNWADPGFTRLTKLKDATNKIETMFIDYKVRRITPFLSYFITFLSYLIKSLKNYHHFAQNHQRFKHSNTGILRANALRRNLQMYYNALVNRDSTLNHKKIEKEIISEIITFAKQRGEYIQYSGIFNKLRVNDHSSMSYIIRAMKQYYKQYATIYHTYNNQTKSTPLNTLFNFLESVLDCSGLTLEVDNLANRTIILDNIRDYVI</sequence>
<accession>A0A0A8E4D2</accession>
<dbReference type="EMBL" id="CP010427">
    <property type="protein sequence ID" value="AJC48873.1"/>
    <property type="molecule type" value="Genomic_DNA"/>
</dbReference>
<dbReference type="InterPro" id="IPR007577">
    <property type="entry name" value="GlycoTrfase_DXD_sugar-bd_CS"/>
</dbReference>
<organism evidence="1 2">
    <name type="scientific">Allofrancisella guangzhouensis</name>
    <dbReference type="NCBI Taxonomy" id="594679"/>
    <lineage>
        <taxon>Bacteria</taxon>
        <taxon>Pseudomonadati</taxon>
        <taxon>Pseudomonadota</taxon>
        <taxon>Gammaproteobacteria</taxon>
        <taxon>Thiotrichales</taxon>
        <taxon>Francisellaceae</taxon>
        <taxon>Allofrancisella</taxon>
    </lineage>
</organism>
<evidence type="ECO:0008006" key="3">
    <source>
        <dbReference type="Google" id="ProtNLM"/>
    </source>
</evidence>
<keyword evidence="2" id="KW-1185">Reference proteome</keyword>
<gene>
    <name evidence="1" type="ORF">SD28_04130</name>
</gene>
<dbReference type="Pfam" id="PF04488">
    <property type="entry name" value="Gly_transf_sug"/>
    <property type="match status" value="1"/>
</dbReference>
<dbReference type="KEGG" id="fgu:SD28_04130"/>
<evidence type="ECO:0000313" key="1">
    <source>
        <dbReference type="EMBL" id="AJC48873.1"/>
    </source>
</evidence>
<dbReference type="HOGENOM" id="CLU_581080_0_0_6"/>
<reference evidence="1 2" key="1">
    <citation type="submission" date="2014-12" db="EMBL/GenBank/DDBJ databases">
        <title>Complete genome sequence of Francisella guanzhouensis strain 08HL01032 isolated from air-conditioning system in China.</title>
        <authorList>
            <person name="Svensson D."/>
            <person name="Ohrman C."/>
            <person name="Backman S."/>
            <person name="Karlsson E."/>
            <person name="Nilsson E."/>
            <person name="Bystrom M."/>
            <person name="Larkeryd A."/>
            <person name="Stenberg P."/>
            <person name="Scholtz H.C."/>
            <person name="Forsman M."/>
            <person name="Sjodin A."/>
        </authorList>
    </citation>
    <scope>NUCLEOTIDE SEQUENCE [LARGE SCALE GENOMIC DNA]</scope>
    <source>
        <strain evidence="1 2">08HL01032</strain>
    </source>
</reference>
<proteinExistence type="predicted"/>
<evidence type="ECO:0000313" key="2">
    <source>
        <dbReference type="Proteomes" id="UP000031104"/>
    </source>
</evidence>
<dbReference type="Gene3D" id="3.90.550.20">
    <property type="match status" value="1"/>
</dbReference>
<dbReference type="Proteomes" id="UP000031104">
    <property type="component" value="Chromosome"/>
</dbReference>